<sequence length="133" mass="14520">MFPCLSKMAELVEAKAIEDDEEFEEDESISERLIGLTEMFPEPIRKSCSYAISFLTSATKTSVSAMRSILWIASSSAVILVLPVLFESERAKQHEEEIQQQRQILLGPNAAVSGSGGSSNLLPGMGMVPNPRS</sequence>
<keyword evidence="7" id="KW-0653">Protein transport</keyword>
<evidence type="ECO:0000256" key="2">
    <source>
        <dbReference type="ARBA" id="ARBA00009874"/>
    </source>
</evidence>
<evidence type="ECO:0000256" key="12">
    <source>
        <dbReference type="ARBA" id="ARBA00023170"/>
    </source>
</evidence>
<evidence type="ECO:0000256" key="13">
    <source>
        <dbReference type="SAM" id="MobiDB-lite"/>
    </source>
</evidence>
<organism evidence="14 15">
    <name type="scientific">Lymnaea stagnalis</name>
    <name type="common">Great pond snail</name>
    <name type="synonym">Helix stagnalis</name>
    <dbReference type="NCBI Taxonomy" id="6523"/>
    <lineage>
        <taxon>Eukaryota</taxon>
        <taxon>Metazoa</taxon>
        <taxon>Spiralia</taxon>
        <taxon>Lophotrochozoa</taxon>
        <taxon>Mollusca</taxon>
        <taxon>Gastropoda</taxon>
        <taxon>Heterobranchia</taxon>
        <taxon>Euthyneura</taxon>
        <taxon>Panpulmonata</taxon>
        <taxon>Hygrophila</taxon>
        <taxon>Lymnaeoidea</taxon>
        <taxon>Lymnaeidae</taxon>
        <taxon>Lymnaea</taxon>
    </lineage>
</organism>
<keyword evidence="12" id="KW-0675">Receptor</keyword>
<name>A0AAV2H3U3_LYMST</name>
<feature type="compositionally biased region" description="Low complexity" evidence="13">
    <location>
        <begin position="109"/>
        <end position="127"/>
    </location>
</feature>
<proteinExistence type="inferred from homology"/>
<comment type="caution">
    <text evidence="14">The sequence shown here is derived from an EMBL/GenBank/DDBJ whole genome shotgun (WGS) entry which is preliminary data.</text>
</comment>
<dbReference type="CDD" id="cd22884">
    <property type="entry name" value="TOM22"/>
    <property type="match status" value="1"/>
</dbReference>
<keyword evidence="8" id="KW-1133">Transmembrane helix</keyword>
<evidence type="ECO:0000313" key="15">
    <source>
        <dbReference type="Proteomes" id="UP001497497"/>
    </source>
</evidence>
<dbReference type="AlphaFoldDB" id="A0AAV2H3U3"/>
<dbReference type="InterPro" id="IPR005683">
    <property type="entry name" value="Tom22"/>
</dbReference>
<keyword evidence="4" id="KW-0813">Transport</keyword>
<protein>
    <recommendedName>
        <fullName evidence="3">Mitochondrial import receptor subunit TOM22 homolog</fullName>
    </recommendedName>
</protein>
<keyword evidence="10" id="KW-0496">Mitochondrion</keyword>
<comment type="subcellular location">
    <subcellularLocation>
        <location evidence="1">Mitochondrion outer membrane</location>
        <topology evidence="1">Single-pass membrane protein</topology>
    </subcellularLocation>
</comment>
<feature type="region of interest" description="Disordered" evidence="13">
    <location>
        <begin position="109"/>
        <end position="133"/>
    </location>
</feature>
<evidence type="ECO:0000256" key="10">
    <source>
        <dbReference type="ARBA" id="ARBA00023128"/>
    </source>
</evidence>
<reference evidence="14 15" key="1">
    <citation type="submission" date="2024-04" db="EMBL/GenBank/DDBJ databases">
        <authorList>
            <consortium name="Genoscope - CEA"/>
            <person name="William W."/>
        </authorList>
    </citation>
    <scope>NUCLEOTIDE SEQUENCE [LARGE SCALE GENOMIC DNA]</scope>
</reference>
<evidence type="ECO:0000256" key="4">
    <source>
        <dbReference type="ARBA" id="ARBA00022448"/>
    </source>
</evidence>
<dbReference type="Proteomes" id="UP001497497">
    <property type="component" value="Unassembled WGS sequence"/>
</dbReference>
<comment type="similarity">
    <text evidence="2">Belongs to the Tom22 family.</text>
</comment>
<dbReference type="GO" id="GO:0006886">
    <property type="term" value="P:intracellular protein transport"/>
    <property type="evidence" value="ECO:0007669"/>
    <property type="project" value="InterPro"/>
</dbReference>
<evidence type="ECO:0000256" key="9">
    <source>
        <dbReference type="ARBA" id="ARBA00023010"/>
    </source>
</evidence>
<keyword evidence="11" id="KW-0472">Membrane</keyword>
<evidence type="ECO:0000256" key="6">
    <source>
        <dbReference type="ARBA" id="ARBA00022787"/>
    </source>
</evidence>
<dbReference type="Pfam" id="PF04281">
    <property type="entry name" value="Tom22"/>
    <property type="match status" value="1"/>
</dbReference>
<keyword evidence="6" id="KW-1000">Mitochondrion outer membrane</keyword>
<evidence type="ECO:0000256" key="7">
    <source>
        <dbReference type="ARBA" id="ARBA00022927"/>
    </source>
</evidence>
<gene>
    <name evidence="14" type="ORF">GSLYS_00002425001</name>
</gene>
<evidence type="ECO:0000313" key="14">
    <source>
        <dbReference type="EMBL" id="CAL1528255.1"/>
    </source>
</evidence>
<evidence type="ECO:0000256" key="11">
    <source>
        <dbReference type="ARBA" id="ARBA00023136"/>
    </source>
</evidence>
<dbReference type="PANTHER" id="PTHR12504">
    <property type="entry name" value="MITOCHONDRIAL IMPORT RECEPTOR SUBUNIT TOM22"/>
    <property type="match status" value="1"/>
</dbReference>
<dbReference type="PANTHER" id="PTHR12504:SF0">
    <property type="entry name" value="MITOCHONDRIAL IMPORT RECEPTOR SUBUNIT TOM22 HOMOLOG"/>
    <property type="match status" value="1"/>
</dbReference>
<dbReference type="GO" id="GO:0005741">
    <property type="term" value="C:mitochondrial outer membrane"/>
    <property type="evidence" value="ECO:0007669"/>
    <property type="project" value="UniProtKB-SubCell"/>
</dbReference>
<dbReference type="EMBL" id="CAXITT010000029">
    <property type="protein sequence ID" value="CAL1528255.1"/>
    <property type="molecule type" value="Genomic_DNA"/>
</dbReference>
<evidence type="ECO:0000256" key="3">
    <source>
        <dbReference type="ARBA" id="ARBA00016229"/>
    </source>
</evidence>
<keyword evidence="9" id="KW-0811">Translocation</keyword>
<keyword evidence="15" id="KW-1185">Reference proteome</keyword>
<evidence type="ECO:0000256" key="5">
    <source>
        <dbReference type="ARBA" id="ARBA00022692"/>
    </source>
</evidence>
<evidence type="ECO:0000256" key="1">
    <source>
        <dbReference type="ARBA" id="ARBA00004572"/>
    </source>
</evidence>
<accession>A0AAV2H3U3</accession>
<keyword evidence="5" id="KW-0812">Transmembrane</keyword>
<evidence type="ECO:0000256" key="8">
    <source>
        <dbReference type="ARBA" id="ARBA00022989"/>
    </source>
</evidence>